<dbReference type="PIRSF" id="PIRSF028757">
    <property type="entry name" value="LD-carboxypeptidase"/>
    <property type="match status" value="1"/>
</dbReference>
<dbReference type="InterPro" id="IPR040449">
    <property type="entry name" value="Peptidase_S66_N"/>
</dbReference>
<evidence type="ECO:0000256" key="2">
    <source>
        <dbReference type="ARBA" id="ARBA00022645"/>
    </source>
</evidence>
<evidence type="ECO:0000256" key="6">
    <source>
        <dbReference type="PIRSR" id="PIRSR028757-1"/>
    </source>
</evidence>
<dbReference type="InterPro" id="IPR003507">
    <property type="entry name" value="S66_fam"/>
</dbReference>
<evidence type="ECO:0000256" key="1">
    <source>
        <dbReference type="ARBA" id="ARBA00010233"/>
    </source>
</evidence>
<dbReference type="CDD" id="cd07025">
    <property type="entry name" value="Peptidase_S66"/>
    <property type="match status" value="1"/>
</dbReference>
<organism evidence="9 10">
    <name type="scientific">Vibrio pectenicida</name>
    <dbReference type="NCBI Taxonomy" id="62763"/>
    <lineage>
        <taxon>Bacteria</taxon>
        <taxon>Pseudomonadati</taxon>
        <taxon>Pseudomonadota</taxon>
        <taxon>Gammaproteobacteria</taxon>
        <taxon>Vibrionales</taxon>
        <taxon>Vibrionaceae</taxon>
        <taxon>Vibrio</taxon>
    </lineage>
</organism>
<dbReference type="PANTHER" id="PTHR30237:SF2">
    <property type="entry name" value="MUREIN TETRAPEPTIDE CARBOXYPEPTIDASE"/>
    <property type="match status" value="1"/>
</dbReference>
<evidence type="ECO:0000256" key="4">
    <source>
        <dbReference type="ARBA" id="ARBA00022801"/>
    </source>
</evidence>
<dbReference type="PANTHER" id="PTHR30237">
    <property type="entry name" value="MURAMOYLTETRAPEPTIDE CARBOXYPEPTIDASE"/>
    <property type="match status" value="1"/>
</dbReference>
<dbReference type="InterPro" id="IPR027461">
    <property type="entry name" value="Carboxypeptidase_A_C_sf"/>
</dbReference>
<dbReference type="Pfam" id="PF17676">
    <property type="entry name" value="Peptidase_S66C"/>
    <property type="match status" value="1"/>
</dbReference>
<dbReference type="Pfam" id="PF02016">
    <property type="entry name" value="Peptidase_S66"/>
    <property type="match status" value="1"/>
</dbReference>
<proteinExistence type="inferred from homology"/>
<evidence type="ECO:0000313" key="10">
    <source>
        <dbReference type="Proteomes" id="UP000269041"/>
    </source>
</evidence>
<evidence type="ECO:0000259" key="7">
    <source>
        <dbReference type="Pfam" id="PF02016"/>
    </source>
</evidence>
<keyword evidence="2 9" id="KW-0121">Carboxypeptidase</keyword>
<comment type="caution">
    <text evidence="9">The sequence shown here is derived from an EMBL/GenBank/DDBJ whole genome shotgun (WGS) entry which is preliminary data.</text>
</comment>
<feature type="active site" description="Charge relay system" evidence="6">
    <location>
        <position position="224"/>
    </location>
</feature>
<dbReference type="GO" id="GO:0008236">
    <property type="term" value="F:serine-type peptidase activity"/>
    <property type="evidence" value="ECO:0007669"/>
    <property type="project" value="UniProtKB-KW"/>
</dbReference>
<feature type="active site" description="Charge relay system" evidence="6">
    <location>
        <position position="292"/>
    </location>
</feature>
<keyword evidence="5" id="KW-0720">Serine protease</keyword>
<protein>
    <submittedName>
        <fullName evidence="9">LD-carboxypeptidase</fullName>
    </submittedName>
</protein>
<accession>A0A427TXM7</accession>
<evidence type="ECO:0000256" key="3">
    <source>
        <dbReference type="ARBA" id="ARBA00022670"/>
    </source>
</evidence>
<keyword evidence="10" id="KW-1185">Reference proteome</keyword>
<sequence length="323" mass="35719">MGSSPSFSASYKEVALVSVSSKYNVKKIDKIRESLMECDYKVSTKYLNQFVSDFGYVGSDKSRAKNLIDALLDDDIDVVWFVLGGGGAMNLLPYLEQAHSQLAKAKPKIIVGFSDVTAIHNYLNEKLGWDSVHGVVATLNANVLDAQENAAGDSKPRINDLEPLPKIDRIFSDGIYYDHILPMNQAAEMTPVKGVLIGGNHTLVAATIGTRFSPDFNGKVLFLEDVGVSYRQLDRSLQQLLFLNDFNVSAIVFGQYYPLEADDADRLIFKTVITEFAKKFKKPVYFYPASGHGRENHPLILGAGVSLLCKEGNEYCSLEQKVN</sequence>
<reference evidence="9 10" key="1">
    <citation type="submission" date="2018-12" db="EMBL/GenBank/DDBJ databases">
        <title>Genomic taxonomy of the Vibrionaceae family.</title>
        <authorList>
            <person name="Gomez-Gil B."/>
            <person name="Enciso-Ibarra K."/>
        </authorList>
    </citation>
    <scope>NUCLEOTIDE SEQUENCE [LARGE SCALE GENOMIC DNA]</scope>
    <source>
        <strain evidence="9 10">CAIM 594</strain>
    </source>
</reference>
<gene>
    <name evidence="9" type="ORF">EJA03_18485</name>
</gene>
<comment type="similarity">
    <text evidence="1">Belongs to the peptidase S66 family.</text>
</comment>
<name>A0A427TXM7_9VIBR</name>
<dbReference type="GO" id="GO:0004180">
    <property type="term" value="F:carboxypeptidase activity"/>
    <property type="evidence" value="ECO:0007669"/>
    <property type="project" value="UniProtKB-KW"/>
</dbReference>
<evidence type="ECO:0000313" key="9">
    <source>
        <dbReference type="EMBL" id="RSD29154.1"/>
    </source>
</evidence>
<dbReference type="Gene3D" id="3.50.30.60">
    <property type="entry name" value="LD-carboxypeptidase A C-terminal domain-like"/>
    <property type="match status" value="1"/>
</dbReference>
<evidence type="ECO:0000256" key="5">
    <source>
        <dbReference type="ARBA" id="ARBA00022825"/>
    </source>
</evidence>
<dbReference type="Gene3D" id="3.40.50.10740">
    <property type="entry name" value="Class I glutamine amidotransferase-like"/>
    <property type="match status" value="1"/>
</dbReference>
<dbReference type="InterPro" id="IPR029062">
    <property type="entry name" value="Class_I_gatase-like"/>
</dbReference>
<feature type="domain" description="LD-carboxypeptidase N-terminal" evidence="7">
    <location>
        <begin position="14"/>
        <end position="134"/>
    </location>
</feature>
<evidence type="ECO:0000259" key="8">
    <source>
        <dbReference type="Pfam" id="PF17676"/>
    </source>
</evidence>
<dbReference type="AlphaFoldDB" id="A0A427TXM7"/>
<dbReference type="OrthoDB" id="9807329at2"/>
<dbReference type="InterPro" id="IPR027478">
    <property type="entry name" value="LdcA_N"/>
</dbReference>
<feature type="domain" description="LD-carboxypeptidase C-terminal" evidence="8">
    <location>
        <begin position="193"/>
        <end position="307"/>
    </location>
</feature>
<dbReference type="Proteomes" id="UP000269041">
    <property type="component" value="Unassembled WGS sequence"/>
</dbReference>
<keyword evidence="3" id="KW-0645">Protease</keyword>
<dbReference type="EMBL" id="RSFA01000132">
    <property type="protein sequence ID" value="RSD29154.1"/>
    <property type="molecule type" value="Genomic_DNA"/>
</dbReference>
<dbReference type="GO" id="GO:0006508">
    <property type="term" value="P:proteolysis"/>
    <property type="evidence" value="ECO:0007669"/>
    <property type="project" value="UniProtKB-KW"/>
</dbReference>
<dbReference type="SUPFAM" id="SSF141986">
    <property type="entry name" value="LD-carboxypeptidase A C-terminal domain-like"/>
    <property type="match status" value="1"/>
</dbReference>
<dbReference type="SUPFAM" id="SSF52317">
    <property type="entry name" value="Class I glutamine amidotransferase-like"/>
    <property type="match status" value="1"/>
</dbReference>
<dbReference type="InterPro" id="IPR040921">
    <property type="entry name" value="Peptidase_S66C"/>
</dbReference>
<feature type="active site" description="Nucleophile" evidence="6">
    <location>
        <position position="114"/>
    </location>
</feature>
<keyword evidence="4" id="KW-0378">Hydrolase</keyword>